<reference evidence="2" key="1">
    <citation type="submission" date="2018-12" db="EMBL/GenBank/DDBJ databases">
        <title>Genome sequence of Peanibacillus sp.</title>
        <authorList>
            <person name="Subramani G."/>
            <person name="Srinivasan S."/>
            <person name="Kim M.K."/>
        </authorList>
    </citation>
    <scope>NUCLEOTIDE SEQUENCE [LARGE SCALE GENOMIC DNA]</scope>
    <source>
        <strain evidence="2">18JY67-1</strain>
    </source>
</reference>
<dbReference type="RefSeq" id="WP_126015677.1">
    <property type="nucleotide sequence ID" value="NZ_CP034437.1"/>
</dbReference>
<dbReference type="EMBL" id="CP034437">
    <property type="protein sequence ID" value="AZN40448.1"/>
    <property type="molecule type" value="Genomic_DNA"/>
</dbReference>
<evidence type="ECO:0000313" key="1">
    <source>
        <dbReference type="EMBL" id="AZN40448.1"/>
    </source>
</evidence>
<organism evidence="1 2">
    <name type="scientific">Paenibacillus albus</name>
    <dbReference type="NCBI Taxonomy" id="2495582"/>
    <lineage>
        <taxon>Bacteria</taxon>
        <taxon>Bacillati</taxon>
        <taxon>Bacillota</taxon>
        <taxon>Bacilli</taxon>
        <taxon>Bacillales</taxon>
        <taxon>Paenibacillaceae</taxon>
        <taxon>Paenibacillus</taxon>
    </lineage>
</organism>
<evidence type="ECO:0000313" key="2">
    <source>
        <dbReference type="Proteomes" id="UP000272528"/>
    </source>
</evidence>
<keyword evidence="2" id="KW-1185">Reference proteome</keyword>
<gene>
    <name evidence="1" type="ORF">EJC50_12880</name>
</gene>
<sequence length="83" mass="9175">MGKTIHHAQIVDLYNEDRYAEALTVYPNTKEDSDSVGFKVSAEDAVKLAIAILQASQTGKEVTIRASKSKKWIAVTQYSKTSE</sequence>
<dbReference type="Proteomes" id="UP000272528">
    <property type="component" value="Chromosome"/>
</dbReference>
<name>A0A3S9A3Z2_9BACL</name>
<proteinExistence type="predicted"/>
<dbReference type="AlphaFoldDB" id="A0A3S9A3Z2"/>
<dbReference type="KEGG" id="palb:EJC50_12880"/>
<accession>A0A3S9A3Z2</accession>
<protein>
    <submittedName>
        <fullName evidence="1">Uncharacterized protein</fullName>
    </submittedName>
</protein>